<dbReference type="CTD" id="9938897"/>
<dbReference type="AlphaFoldDB" id="A0A1S0U996"/>
<gene>
    <name evidence="1" type="ORF">LOAG_01520</name>
</gene>
<name>A0A1S0U996_LOALO</name>
<sequence>MLLGIDSHRPSIISCCEQSEAGVMRRSKPETRLKLFVSFKDPNGQDVQTGWHCEWTGPEPRLSSKRANRSTAHPIFLCACQLHMRMCVHINNFFIRK</sequence>
<dbReference type="GeneID" id="9938897"/>
<proteinExistence type="predicted"/>
<dbReference type="KEGG" id="loa:LOAG_01520"/>
<organism evidence="1">
    <name type="scientific">Loa loa</name>
    <name type="common">Eye worm</name>
    <name type="synonym">Filaria loa</name>
    <dbReference type="NCBI Taxonomy" id="7209"/>
    <lineage>
        <taxon>Eukaryota</taxon>
        <taxon>Metazoa</taxon>
        <taxon>Ecdysozoa</taxon>
        <taxon>Nematoda</taxon>
        <taxon>Chromadorea</taxon>
        <taxon>Rhabditida</taxon>
        <taxon>Spirurina</taxon>
        <taxon>Spiruromorpha</taxon>
        <taxon>Filarioidea</taxon>
        <taxon>Onchocercidae</taxon>
        <taxon>Loa</taxon>
    </lineage>
</organism>
<accession>A0A1S0U996</accession>
<dbReference type="EMBL" id="JH712377">
    <property type="protein sequence ID" value="EFO26963.1"/>
    <property type="molecule type" value="Genomic_DNA"/>
</dbReference>
<reference evidence="1" key="1">
    <citation type="submission" date="2012-04" db="EMBL/GenBank/DDBJ databases">
        <title>The Genome Sequence of Loa loa.</title>
        <authorList>
            <consortium name="The Broad Institute Genome Sequencing Platform"/>
            <consortium name="Broad Institute Genome Sequencing Center for Infectious Disease"/>
            <person name="Nutman T.B."/>
            <person name="Fink D.L."/>
            <person name="Russ C."/>
            <person name="Young S."/>
            <person name="Zeng Q."/>
            <person name="Gargeya S."/>
            <person name="Alvarado L."/>
            <person name="Berlin A."/>
            <person name="Chapman S.B."/>
            <person name="Chen Z."/>
            <person name="Freedman E."/>
            <person name="Gellesch M."/>
            <person name="Goldberg J."/>
            <person name="Griggs A."/>
            <person name="Gujja S."/>
            <person name="Heilman E.R."/>
            <person name="Heiman D."/>
            <person name="Howarth C."/>
            <person name="Mehta T."/>
            <person name="Neiman D."/>
            <person name="Pearson M."/>
            <person name="Roberts A."/>
            <person name="Saif S."/>
            <person name="Shea T."/>
            <person name="Shenoy N."/>
            <person name="Sisk P."/>
            <person name="Stolte C."/>
            <person name="Sykes S."/>
            <person name="White J."/>
            <person name="Yandava C."/>
            <person name="Haas B."/>
            <person name="Henn M.R."/>
            <person name="Nusbaum C."/>
            <person name="Birren B."/>
        </authorList>
    </citation>
    <scope>NUCLEOTIDE SEQUENCE [LARGE SCALE GENOMIC DNA]</scope>
</reference>
<dbReference type="InParanoid" id="A0A1S0U996"/>
<evidence type="ECO:0000313" key="1">
    <source>
        <dbReference type="EMBL" id="EFO26963.1"/>
    </source>
</evidence>
<protein>
    <submittedName>
        <fullName evidence="1">Uncharacterized protein</fullName>
    </submittedName>
</protein>
<dbReference type="RefSeq" id="XP_003137107.1">
    <property type="nucleotide sequence ID" value="XM_003137059.1"/>
</dbReference>